<dbReference type="Proteomes" id="UP001652621">
    <property type="component" value="Unplaced"/>
</dbReference>
<evidence type="ECO:0000313" key="11">
    <source>
        <dbReference type="Proteomes" id="UP001652621"/>
    </source>
</evidence>
<keyword evidence="5" id="KW-0687">Ribonucleoprotein</keyword>
<gene>
    <name evidence="10" type="primary">101896711</name>
    <name evidence="12" type="synonym">LOC101896711</name>
</gene>
<evidence type="ECO:0000256" key="9">
    <source>
        <dbReference type="SAM" id="MobiDB-lite"/>
    </source>
</evidence>
<accession>A0A1I8MZH6</accession>
<dbReference type="KEGG" id="mde:101896711"/>
<dbReference type="eggNOG" id="KOG4241">
    <property type="taxonomic scope" value="Eukaryota"/>
</dbReference>
<dbReference type="CDD" id="cd00379">
    <property type="entry name" value="Ribosomal_L10_P0"/>
    <property type="match status" value="1"/>
</dbReference>
<dbReference type="VEuPathDB" id="VectorBase:MDOMA2_001080"/>
<evidence type="ECO:0000256" key="5">
    <source>
        <dbReference type="ARBA" id="ARBA00023274"/>
    </source>
</evidence>
<evidence type="ECO:0000313" key="12">
    <source>
        <dbReference type="RefSeq" id="XP_005185253.1"/>
    </source>
</evidence>
<keyword evidence="3" id="KW-0809">Transit peptide</keyword>
<dbReference type="VEuPathDB" id="VectorBase:MDOA009992"/>
<dbReference type="OrthoDB" id="360689at2759"/>
<proteinExistence type="inferred from homology"/>
<evidence type="ECO:0000256" key="6">
    <source>
        <dbReference type="ARBA" id="ARBA00035707"/>
    </source>
</evidence>
<dbReference type="PANTHER" id="PTHR11560">
    <property type="entry name" value="39S RIBOSOMAL PROTEIN L10, MITOCHONDRIAL"/>
    <property type="match status" value="1"/>
</dbReference>
<dbReference type="STRING" id="7370.A0A1I8MZH6"/>
<dbReference type="FunFam" id="3.30.70.1730:FF:000012">
    <property type="entry name" value="Mitochondrial Ribosomal Protein, Large"/>
    <property type="match status" value="1"/>
</dbReference>
<sequence>MSQLIKPELFHQLKRSNPLLQFQRFRAKINIQRPRQPHYERARVIAVTTPRYPEPPKTTNCFEKKSRTVQENPYNDIIAREVYNWLNNSKMVGIFHINSIKSDDYFDARVLLHKQNMQLKQYGQKIIRKAVEGNRFEAILPLFDAQTCLLFSPEPRVSQLLKITRKIPQMLLLAGIVDDTLLSRNEFMQYAQMPGLQSAQAELVQTLNMAGTTLVQNLEAHQKNFVNILDVYAKSDSESSDAASKPAATSTTNSEESKN</sequence>
<dbReference type="InterPro" id="IPR047865">
    <property type="entry name" value="Ribosomal_uL10_bac_type"/>
</dbReference>
<feature type="region of interest" description="Disordered" evidence="9">
    <location>
        <begin position="236"/>
        <end position="259"/>
    </location>
</feature>
<keyword evidence="4 12" id="KW-0689">Ribosomal protein</keyword>
<reference evidence="12" key="2">
    <citation type="submission" date="2025-04" db="UniProtKB">
        <authorList>
            <consortium name="RefSeq"/>
        </authorList>
    </citation>
    <scope>IDENTIFICATION</scope>
    <source>
        <strain evidence="12">Aabys</strain>
    </source>
</reference>
<dbReference type="EnsemblMetazoa" id="MDOA009992-RA">
    <property type="protein sequence ID" value="MDOA009992-PA"/>
    <property type="gene ID" value="MDOA009992"/>
</dbReference>
<dbReference type="SUPFAM" id="SSF160369">
    <property type="entry name" value="Ribosomal protein L10-like"/>
    <property type="match status" value="1"/>
</dbReference>
<evidence type="ECO:0000256" key="1">
    <source>
        <dbReference type="ARBA" id="ARBA00004173"/>
    </source>
</evidence>
<comment type="subcellular location">
    <subcellularLocation>
        <location evidence="1">Mitochondrion</location>
    </subcellularLocation>
</comment>
<organism evidence="10">
    <name type="scientific">Musca domestica</name>
    <name type="common">House fly</name>
    <dbReference type="NCBI Taxonomy" id="7370"/>
    <lineage>
        <taxon>Eukaryota</taxon>
        <taxon>Metazoa</taxon>
        <taxon>Ecdysozoa</taxon>
        <taxon>Arthropoda</taxon>
        <taxon>Hexapoda</taxon>
        <taxon>Insecta</taxon>
        <taxon>Pterygota</taxon>
        <taxon>Neoptera</taxon>
        <taxon>Endopterygota</taxon>
        <taxon>Diptera</taxon>
        <taxon>Brachycera</taxon>
        <taxon>Muscomorpha</taxon>
        <taxon>Muscoidea</taxon>
        <taxon>Muscidae</taxon>
        <taxon>Musca</taxon>
    </lineage>
</organism>
<comment type="similarity">
    <text evidence="2">Belongs to the universal ribosomal protein uL10 family.</text>
</comment>
<dbReference type="GO" id="GO:0005739">
    <property type="term" value="C:mitochondrion"/>
    <property type="evidence" value="ECO:0007669"/>
    <property type="project" value="UniProtKB-SubCell"/>
</dbReference>
<dbReference type="GO" id="GO:0005840">
    <property type="term" value="C:ribosome"/>
    <property type="evidence" value="ECO:0007669"/>
    <property type="project" value="UniProtKB-KW"/>
</dbReference>
<protein>
    <recommendedName>
        <fullName evidence="6">Large ribosomal subunit protein uL10m</fullName>
    </recommendedName>
    <alternativeName>
        <fullName evidence="7">39S ribosomal protein L10, mitochondrial</fullName>
    </alternativeName>
</protein>
<name>A0A1I8MZH6_MUSDO</name>
<feature type="compositionally biased region" description="Polar residues" evidence="9">
    <location>
        <begin position="249"/>
        <end position="259"/>
    </location>
</feature>
<dbReference type="InterPro" id="IPR001790">
    <property type="entry name" value="Ribosomal_uL10"/>
</dbReference>
<evidence type="ECO:0000256" key="8">
    <source>
        <dbReference type="ARBA" id="ARBA00038782"/>
    </source>
</evidence>
<dbReference type="GO" id="GO:1990904">
    <property type="term" value="C:ribonucleoprotein complex"/>
    <property type="evidence" value="ECO:0007669"/>
    <property type="project" value="UniProtKB-KW"/>
</dbReference>
<evidence type="ECO:0000256" key="3">
    <source>
        <dbReference type="ARBA" id="ARBA00022946"/>
    </source>
</evidence>
<dbReference type="InterPro" id="IPR043141">
    <property type="entry name" value="Ribosomal_uL10-like_sf"/>
</dbReference>
<dbReference type="AlphaFoldDB" id="A0A1I8MZH6"/>
<evidence type="ECO:0000256" key="7">
    <source>
        <dbReference type="ARBA" id="ARBA00035716"/>
    </source>
</evidence>
<dbReference type="RefSeq" id="XP_005185253.1">
    <property type="nucleotide sequence ID" value="XM_005185196.3"/>
</dbReference>
<evidence type="ECO:0000313" key="10">
    <source>
        <dbReference type="EnsemblMetazoa" id="MDOA009992-PA"/>
    </source>
</evidence>
<evidence type="ECO:0000256" key="2">
    <source>
        <dbReference type="ARBA" id="ARBA00008889"/>
    </source>
</evidence>
<dbReference type="Pfam" id="PF00466">
    <property type="entry name" value="Ribosomal_L10"/>
    <property type="match status" value="1"/>
</dbReference>
<comment type="subunit">
    <text evidence="8">Component of the mitochondrial ribosome large subunit (39S) which comprises a 16S rRNA and about 50 distinct proteins.</text>
</comment>
<reference evidence="10" key="1">
    <citation type="submission" date="2020-05" db="UniProtKB">
        <authorList>
            <consortium name="EnsemblMetazoa"/>
        </authorList>
    </citation>
    <scope>IDENTIFICATION</scope>
    <source>
        <strain evidence="10">Aabys</strain>
    </source>
</reference>
<evidence type="ECO:0000256" key="4">
    <source>
        <dbReference type="ARBA" id="ARBA00022980"/>
    </source>
</evidence>
<keyword evidence="11" id="KW-1185">Reference proteome</keyword>
<dbReference type="Gene3D" id="3.30.70.1730">
    <property type="match status" value="1"/>
</dbReference>